<evidence type="ECO:0008006" key="3">
    <source>
        <dbReference type="Google" id="ProtNLM"/>
    </source>
</evidence>
<gene>
    <name evidence="1" type="ORF">EAH73_05580</name>
</gene>
<organism evidence="1 2">
    <name type="scientific">Hymenobacter nivis</name>
    <dbReference type="NCBI Taxonomy" id="1850093"/>
    <lineage>
        <taxon>Bacteria</taxon>
        <taxon>Pseudomonadati</taxon>
        <taxon>Bacteroidota</taxon>
        <taxon>Cytophagia</taxon>
        <taxon>Cytophagales</taxon>
        <taxon>Hymenobacteraceae</taxon>
        <taxon>Hymenobacter</taxon>
    </lineage>
</organism>
<accession>A0A502H1E6</accession>
<protein>
    <recommendedName>
        <fullName evidence="3">DUF4177 domain-containing protein</fullName>
    </recommendedName>
</protein>
<name>A0A502H1E6_9BACT</name>
<evidence type="ECO:0000313" key="2">
    <source>
        <dbReference type="Proteomes" id="UP000317646"/>
    </source>
</evidence>
<comment type="caution">
    <text evidence="1">The sequence shown here is derived from an EMBL/GenBank/DDBJ whole genome shotgun (WGS) entry which is preliminary data.</text>
</comment>
<proteinExistence type="predicted"/>
<dbReference type="AlphaFoldDB" id="A0A502H1E6"/>
<dbReference type="EMBL" id="RCYZ01000002">
    <property type="protein sequence ID" value="TPG67200.1"/>
    <property type="molecule type" value="Genomic_DNA"/>
</dbReference>
<keyword evidence="2" id="KW-1185">Reference proteome</keyword>
<sequence>MMVISNVSLGFDAQAAIITIDPDGKQQEKAVDFSRGSAKKLAANLTEVHKATLATVNEYTKAGWHVVSVTPSGFANQGNTIFAQNVYLLEK</sequence>
<evidence type="ECO:0000313" key="1">
    <source>
        <dbReference type="EMBL" id="TPG67200.1"/>
    </source>
</evidence>
<dbReference type="Proteomes" id="UP000317646">
    <property type="component" value="Unassembled WGS sequence"/>
</dbReference>
<reference evidence="1 2" key="1">
    <citation type="journal article" date="2019" name="Environ. Microbiol.">
        <title>Species interactions and distinct microbial communities in high Arctic permafrost affected cryosols are associated with the CH4 and CO2 gas fluxes.</title>
        <authorList>
            <person name="Altshuler I."/>
            <person name="Hamel J."/>
            <person name="Turney S."/>
            <person name="Magnuson E."/>
            <person name="Levesque R."/>
            <person name="Greer C."/>
            <person name="Whyte L.G."/>
        </authorList>
    </citation>
    <scope>NUCLEOTIDE SEQUENCE [LARGE SCALE GENOMIC DNA]</scope>
    <source>
        <strain evidence="1 2">S9.2P</strain>
    </source>
</reference>